<organism evidence="2 3">
    <name type="scientific">Pleurodeles waltl</name>
    <name type="common">Iberian ribbed newt</name>
    <dbReference type="NCBI Taxonomy" id="8319"/>
    <lineage>
        <taxon>Eukaryota</taxon>
        <taxon>Metazoa</taxon>
        <taxon>Chordata</taxon>
        <taxon>Craniata</taxon>
        <taxon>Vertebrata</taxon>
        <taxon>Euteleostomi</taxon>
        <taxon>Amphibia</taxon>
        <taxon>Batrachia</taxon>
        <taxon>Caudata</taxon>
        <taxon>Salamandroidea</taxon>
        <taxon>Salamandridae</taxon>
        <taxon>Pleurodelinae</taxon>
        <taxon>Pleurodeles</taxon>
    </lineage>
</organism>
<sequence length="114" mass="12481">MTLPTVRLALRSEHRSRQARTRVKLAVDASEQPKIIRRKEAEGCCEVESAAACFGPDSSAALRRAPVGTGRRRHCPRESFHHHGLRSGTGEEQYAGTAGAWLRACLQACGLRDS</sequence>
<accession>A0AAV7NAK1</accession>
<evidence type="ECO:0000256" key="1">
    <source>
        <dbReference type="SAM" id="MobiDB-lite"/>
    </source>
</evidence>
<dbReference type="AlphaFoldDB" id="A0AAV7NAK1"/>
<comment type="caution">
    <text evidence="2">The sequence shown here is derived from an EMBL/GenBank/DDBJ whole genome shotgun (WGS) entry which is preliminary data.</text>
</comment>
<dbReference type="EMBL" id="JANPWB010000012">
    <property type="protein sequence ID" value="KAJ1113115.1"/>
    <property type="molecule type" value="Genomic_DNA"/>
</dbReference>
<reference evidence="2" key="1">
    <citation type="journal article" date="2022" name="bioRxiv">
        <title>Sequencing and chromosome-scale assembly of the giantPleurodeles waltlgenome.</title>
        <authorList>
            <person name="Brown T."/>
            <person name="Elewa A."/>
            <person name="Iarovenko S."/>
            <person name="Subramanian E."/>
            <person name="Araus A.J."/>
            <person name="Petzold A."/>
            <person name="Susuki M."/>
            <person name="Suzuki K.-i.T."/>
            <person name="Hayashi T."/>
            <person name="Toyoda A."/>
            <person name="Oliveira C."/>
            <person name="Osipova E."/>
            <person name="Leigh N.D."/>
            <person name="Simon A."/>
            <person name="Yun M.H."/>
        </authorList>
    </citation>
    <scope>NUCLEOTIDE SEQUENCE</scope>
    <source>
        <strain evidence="2">20211129_DDA</strain>
        <tissue evidence="2">Liver</tissue>
    </source>
</reference>
<proteinExistence type="predicted"/>
<feature type="region of interest" description="Disordered" evidence="1">
    <location>
        <begin position="68"/>
        <end position="91"/>
    </location>
</feature>
<evidence type="ECO:0000313" key="2">
    <source>
        <dbReference type="EMBL" id="KAJ1113115.1"/>
    </source>
</evidence>
<evidence type="ECO:0000313" key="3">
    <source>
        <dbReference type="Proteomes" id="UP001066276"/>
    </source>
</evidence>
<dbReference type="Proteomes" id="UP001066276">
    <property type="component" value="Chromosome 8"/>
</dbReference>
<gene>
    <name evidence="2" type="ORF">NDU88_001370</name>
</gene>
<protein>
    <submittedName>
        <fullName evidence="2">Uncharacterized protein</fullName>
    </submittedName>
</protein>
<name>A0AAV7NAK1_PLEWA</name>
<keyword evidence="3" id="KW-1185">Reference proteome</keyword>